<dbReference type="RefSeq" id="XP_038052712.1">
    <property type="nucleotide sequence ID" value="XM_038196784.1"/>
</dbReference>
<feature type="compositionally biased region" description="Basic and acidic residues" evidence="1">
    <location>
        <begin position="938"/>
        <end position="954"/>
    </location>
</feature>
<dbReference type="Proteomes" id="UP000887568">
    <property type="component" value="Unplaced"/>
</dbReference>
<feature type="region of interest" description="Disordered" evidence="1">
    <location>
        <begin position="127"/>
        <end position="171"/>
    </location>
</feature>
<feature type="region of interest" description="Disordered" evidence="1">
    <location>
        <begin position="742"/>
        <end position="770"/>
    </location>
</feature>
<feature type="region of interest" description="Disordered" evidence="1">
    <location>
        <begin position="1"/>
        <end position="44"/>
    </location>
</feature>
<evidence type="ECO:0000256" key="1">
    <source>
        <dbReference type="SAM" id="MobiDB-lite"/>
    </source>
</evidence>
<organism evidence="2 3">
    <name type="scientific">Patiria miniata</name>
    <name type="common">Bat star</name>
    <name type="synonym">Asterina miniata</name>
    <dbReference type="NCBI Taxonomy" id="46514"/>
    <lineage>
        <taxon>Eukaryota</taxon>
        <taxon>Metazoa</taxon>
        <taxon>Echinodermata</taxon>
        <taxon>Eleutherozoa</taxon>
        <taxon>Asterozoa</taxon>
        <taxon>Asteroidea</taxon>
        <taxon>Valvatacea</taxon>
        <taxon>Valvatida</taxon>
        <taxon>Asterinidae</taxon>
        <taxon>Patiria</taxon>
    </lineage>
</organism>
<dbReference type="GeneID" id="119725378"/>
<feature type="compositionally biased region" description="Polar residues" evidence="1">
    <location>
        <begin position="313"/>
        <end position="324"/>
    </location>
</feature>
<feature type="compositionally biased region" description="Low complexity" evidence="1">
    <location>
        <begin position="143"/>
        <end position="156"/>
    </location>
</feature>
<feature type="region of interest" description="Disordered" evidence="1">
    <location>
        <begin position="1728"/>
        <end position="1761"/>
    </location>
</feature>
<feature type="compositionally biased region" description="Basic and acidic residues" evidence="1">
    <location>
        <begin position="1327"/>
        <end position="1347"/>
    </location>
</feature>
<feature type="compositionally biased region" description="Polar residues" evidence="1">
    <location>
        <begin position="13"/>
        <end position="22"/>
    </location>
</feature>
<feature type="region of interest" description="Disordered" evidence="1">
    <location>
        <begin position="1050"/>
        <end position="1081"/>
    </location>
</feature>
<feature type="compositionally biased region" description="Pro residues" evidence="1">
    <location>
        <begin position="619"/>
        <end position="644"/>
    </location>
</feature>
<feature type="compositionally biased region" description="Polar residues" evidence="1">
    <location>
        <begin position="817"/>
        <end position="827"/>
    </location>
</feature>
<feature type="compositionally biased region" description="Low complexity" evidence="1">
    <location>
        <begin position="1442"/>
        <end position="1457"/>
    </location>
</feature>
<reference evidence="2" key="1">
    <citation type="submission" date="2022-11" db="UniProtKB">
        <authorList>
            <consortium name="EnsemblMetazoa"/>
        </authorList>
    </citation>
    <scope>IDENTIFICATION</scope>
</reference>
<feature type="region of interest" description="Disordered" evidence="1">
    <location>
        <begin position="605"/>
        <end position="683"/>
    </location>
</feature>
<feature type="compositionally biased region" description="Basic and acidic residues" evidence="1">
    <location>
        <begin position="93"/>
        <end position="105"/>
    </location>
</feature>
<feature type="compositionally biased region" description="Polar residues" evidence="1">
    <location>
        <begin position="295"/>
        <end position="305"/>
    </location>
</feature>
<evidence type="ECO:0000313" key="2">
    <source>
        <dbReference type="EnsemblMetazoa" id="XP_038052712.1"/>
    </source>
</evidence>
<keyword evidence="3" id="KW-1185">Reference proteome</keyword>
<feature type="compositionally biased region" description="Polar residues" evidence="1">
    <location>
        <begin position="29"/>
        <end position="38"/>
    </location>
</feature>
<feature type="region of interest" description="Disordered" evidence="1">
    <location>
        <begin position="695"/>
        <end position="728"/>
    </location>
</feature>
<name>A0A913ZLR4_PATMI</name>
<feature type="region of interest" description="Disordered" evidence="1">
    <location>
        <begin position="872"/>
        <end position="916"/>
    </location>
</feature>
<feature type="region of interest" description="Disordered" evidence="1">
    <location>
        <begin position="936"/>
        <end position="1030"/>
    </location>
</feature>
<evidence type="ECO:0000313" key="3">
    <source>
        <dbReference type="Proteomes" id="UP000887568"/>
    </source>
</evidence>
<feature type="region of interest" description="Disordered" evidence="1">
    <location>
        <begin position="63"/>
        <end position="105"/>
    </location>
</feature>
<feature type="compositionally biased region" description="Basic and acidic residues" evidence="1">
    <location>
        <begin position="1254"/>
        <end position="1266"/>
    </location>
</feature>
<feature type="compositionally biased region" description="Low complexity" evidence="1">
    <location>
        <begin position="1355"/>
        <end position="1364"/>
    </location>
</feature>
<dbReference type="OMA" id="SISAQTW"/>
<feature type="compositionally biased region" description="Polar residues" evidence="1">
    <location>
        <begin position="956"/>
        <end position="971"/>
    </location>
</feature>
<feature type="compositionally biased region" description="Polar residues" evidence="1">
    <location>
        <begin position="1407"/>
        <end position="1422"/>
    </location>
</feature>
<feature type="compositionally biased region" description="Basic residues" evidence="1">
    <location>
        <begin position="1385"/>
        <end position="1403"/>
    </location>
</feature>
<accession>A0A913ZLR4</accession>
<proteinExistence type="predicted"/>
<dbReference type="EnsemblMetazoa" id="XM_038196784.1">
    <property type="protein sequence ID" value="XP_038052712.1"/>
    <property type="gene ID" value="LOC119725378"/>
</dbReference>
<feature type="compositionally biased region" description="Basic and acidic residues" evidence="1">
    <location>
        <begin position="1060"/>
        <end position="1081"/>
    </location>
</feature>
<feature type="region of interest" description="Disordered" evidence="1">
    <location>
        <begin position="240"/>
        <end position="268"/>
    </location>
</feature>
<feature type="compositionally biased region" description="Polar residues" evidence="1">
    <location>
        <begin position="797"/>
        <end position="808"/>
    </location>
</feature>
<protein>
    <submittedName>
        <fullName evidence="2">Uncharacterized protein</fullName>
    </submittedName>
</protein>
<feature type="compositionally biased region" description="Low complexity" evidence="1">
    <location>
        <begin position="991"/>
        <end position="1005"/>
    </location>
</feature>
<feature type="region of interest" description="Disordered" evidence="1">
    <location>
        <begin position="295"/>
        <end position="324"/>
    </location>
</feature>
<feature type="compositionally biased region" description="Polar residues" evidence="1">
    <location>
        <begin position="249"/>
        <end position="268"/>
    </location>
</feature>
<dbReference type="OrthoDB" id="10608211at2759"/>
<feature type="compositionally biased region" description="Polar residues" evidence="1">
    <location>
        <begin position="1244"/>
        <end position="1253"/>
    </location>
</feature>
<feature type="compositionally biased region" description="Basic and acidic residues" evidence="1">
    <location>
        <begin position="1891"/>
        <end position="1903"/>
    </location>
</feature>
<feature type="region of interest" description="Disordered" evidence="1">
    <location>
        <begin position="1130"/>
        <end position="1461"/>
    </location>
</feature>
<sequence>MCSSNWILEPPVHTTQDASSRPSRLLKAESSTTVQLGQQDRPRRIIPKQDEFDLASVLFAPLNTPALSSSSSSTRKKRDRKQPPGRSQSLHEIGTRSREIEKPVRDLNTGKRVTFKEKITEIRDAVADRNRSPAADVSDDMSLRSSSSQISEAAKISSRETPNHEFQGSWFEKTEDIDRQMEGSVSDDQDDEKNLIIDESPTTQQPSDDTDTGVNVFKRVETFPDKTTWGYKTDLEWKAKEQGEKAKSESSLQAADSENPENSSNIPLQTIPVSTAQTSEQTSSVIASLSVITDYSTSKPTPSTQEQHEHPSLMTNGPASASVGCRSTSVLPEPGSGQVGIKDEQKLVEEKLSRPVVTAANNTTPIPQPPGNQQPIYTANSKTHPAYQFIASGAITNRLLSPSYFQRRSTSATQSSCSHDVATHPCPTSCFPQRMVSPQASASIEDKPQILFFPGNTQATLPRQGACGPVVWSTSTAPHYHQCVTPILGGRYQTPTTLPTQYQPIMLPQYHQALPNRNVPGITGHQVTQPRWQGQRCQAVRFVQPSTVVPGNYQPIRYVIYKATVTGTSVSSSQQAASSKHVPANLQAPVRVPTPVQEMVAAPLGQQQSPRPLHHRDPPPPPPPPRPSTIPSKQSPPPPPPPPATQKQSPWEKATPQQTPFGGHPTISKPSSRPSPASVIPNGTLFVQTPKGLVQLPRQHGGDRKPSPSISSQQYKLLPKPTDGKTAGLNKQIQGRIHLASVPKGCLPPRHGKDVPLQSVRHPPHTQASRALTVKMKPDQTTGIRLPFQMLSQKQLVHLTSKSTSQHQKIQEKESGPGSSKAVTHNKSQNDHQSDKLVVSNKQNASKEVSEKYPEVKSIDCEKRLKVGIAKAATSLEENAKDTDKHKTSKTKSNDKESSPCSQSKKCAGSGPKGRYVKFLDSSVTVNCIYVPKTLHSSAERKDVDSQKTSREQETCPASPSKTASLENMDNSDLPMGEKDFDIVEALSKLSSNDSDTQSEDTTSSHGDDYKTRSDDEDDKKDEWRPSVPVKIPSKCTRRFRNALTGGLSKINIRTSSRRSSGEARPSEEKEDCATKISKGHNDETSATIAVFKHNDFRTGRTSFKHQTCITSKLSSLEDTKVNFGTQWKEANIENQGSPAFRRVEDDDSLSSRPSSSSSCKNKTPPKTEPLKQVPNTLSRKEKSKKNKVDEDHSTNGQINKDFPVSKANSPSKRHHLRSSKSQSSDSDTVHVLSKYSKRVSFGDSDSSGSPENISKERMSYQEARRNMRRRQDRGHQSYHAPLWQKVLRMLGLKKKRKPVREGPPGGTPWHKRRSSSVVLAESLAESAKHLERNKESKNDTEEEKPLINEAVSSPATKTPQKKCQTPKKGKQNKDKDLDVAPAQKKGKHKAAKKKPKRRKLEKKSKVSPQSLTDPASGSLTSIDFDARRQTRSRARRKEDSASVSSYSQVDSSPSSPITRGRKTLASISAQTWEDCYRCTYLKWKEAEISPEKLAIDEGFKVMTNELGTPRGGPSKDKSFQKLLMSTWEDIVQSAQTGSLGEFESVTIKTEPQVQTGDESIFVDTPPVAAEFSVCTSDPVEPLLHQGIQTDDTWITDTKFSTDANNLKLEDSIAPQDDIQTKQVAEDTPATYPNPTLSSEYNSHQQEFLVDSYGMPPVLSPFQDVTEEPISQAEQSAEMFDTLEDAKAAGFIIPEELTEEMLRLLAEDGSIDPDLTGVQAFALFMPNMDDEDDQCDDRGSLSGLSQSNENGESDDDNEVPPVISCHRLDKFSDMHGDTTNEDEVRGIHVSSTLEGKRSIPITDGSELAGFVDKQLKATTELVQEAVCETHATSASQEDCCLVMDAMAGADAHHGNTTNDAALSSTFPHEVDSLNVSLEEGEIIDDESSEATGERHVKVTSDNT</sequence>
<feature type="region of interest" description="Disordered" evidence="1">
    <location>
        <begin position="797"/>
        <end position="855"/>
    </location>
</feature>
<feature type="compositionally biased region" description="Basic and acidic residues" evidence="1">
    <location>
        <begin position="878"/>
        <end position="898"/>
    </location>
</feature>
<feature type="region of interest" description="Disordered" evidence="1">
    <location>
        <begin position="1881"/>
        <end position="1903"/>
    </location>
</feature>